<evidence type="ECO:0000256" key="1">
    <source>
        <dbReference type="ARBA" id="ARBA00022527"/>
    </source>
</evidence>
<dbReference type="GO" id="GO:0005634">
    <property type="term" value="C:nucleus"/>
    <property type="evidence" value="ECO:0007669"/>
    <property type="project" value="TreeGrafter"/>
</dbReference>
<keyword evidence="8" id="KW-1185">Reference proteome</keyword>
<evidence type="ECO:0000256" key="4">
    <source>
        <dbReference type="ARBA" id="ARBA00022777"/>
    </source>
</evidence>
<dbReference type="Proteomes" id="UP000243579">
    <property type="component" value="Unassembled WGS sequence"/>
</dbReference>
<evidence type="ECO:0000313" key="7">
    <source>
        <dbReference type="EMBL" id="OQR84237.1"/>
    </source>
</evidence>
<dbReference type="PANTHER" id="PTHR24345">
    <property type="entry name" value="SERINE/THREONINE-PROTEIN KINASE PLK"/>
    <property type="match status" value="1"/>
</dbReference>
<evidence type="ECO:0000259" key="6">
    <source>
        <dbReference type="PROSITE" id="PS50011"/>
    </source>
</evidence>
<dbReference type="GO" id="GO:0004674">
    <property type="term" value="F:protein serine/threonine kinase activity"/>
    <property type="evidence" value="ECO:0007669"/>
    <property type="project" value="UniProtKB-KW"/>
</dbReference>
<dbReference type="SUPFAM" id="SSF56112">
    <property type="entry name" value="Protein kinase-like (PK-like)"/>
    <property type="match status" value="1"/>
</dbReference>
<dbReference type="EMBL" id="JNBR01001919">
    <property type="protein sequence ID" value="OQR84237.1"/>
    <property type="molecule type" value="Genomic_DNA"/>
</dbReference>
<keyword evidence="4 7" id="KW-0418">Kinase</keyword>
<evidence type="ECO:0000256" key="3">
    <source>
        <dbReference type="ARBA" id="ARBA00022741"/>
    </source>
</evidence>
<dbReference type="AlphaFoldDB" id="A0A1V9YF14"/>
<dbReference type="OrthoDB" id="193931at2759"/>
<protein>
    <submittedName>
        <fullName evidence="7">Protein kinase</fullName>
    </submittedName>
</protein>
<dbReference type="Gene3D" id="1.10.510.10">
    <property type="entry name" value="Transferase(Phosphotransferase) domain 1"/>
    <property type="match status" value="1"/>
</dbReference>
<evidence type="ECO:0000256" key="2">
    <source>
        <dbReference type="ARBA" id="ARBA00022679"/>
    </source>
</evidence>
<name>A0A1V9YF14_ACHHY</name>
<dbReference type="InterPro" id="IPR011009">
    <property type="entry name" value="Kinase-like_dom_sf"/>
</dbReference>
<dbReference type="FunFam" id="1.10.510.10:FF:000571">
    <property type="entry name" value="Maternal embryonic leucine zipper kinase"/>
    <property type="match status" value="1"/>
</dbReference>
<dbReference type="PANTHER" id="PTHR24345:SF91">
    <property type="entry name" value="SERINE_THREONINE-PROTEIN KINASE PLK4"/>
    <property type="match status" value="1"/>
</dbReference>
<gene>
    <name evidence="7" type="ORF">ACHHYP_13693</name>
</gene>
<comment type="caution">
    <text evidence="7">The sequence shown here is derived from an EMBL/GenBank/DDBJ whole genome shotgun (WGS) entry which is preliminary data.</text>
</comment>
<keyword evidence="5" id="KW-0067">ATP-binding</keyword>
<accession>A0A1V9YF14</accession>
<keyword evidence="2" id="KW-0808">Transferase</keyword>
<dbReference type="Pfam" id="PF00069">
    <property type="entry name" value="Pkinase"/>
    <property type="match status" value="1"/>
</dbReference>
<sequence>MDRFVYVRMLRDAIYGKVILARRAGNQDELVAIKMMSLSHLAAQTALRGGSHIKEDGLQEFAILKELPAHPSLLHLIEDFEHDQMLCLVFAYCPYGELFDHVQSPNKRRRGLDEAVAARWFRQIVMGVAHIHAGGIAHRDLSLENILLDEQQHCRICDFGLATQCGELAHGRVGKPFYMAPEVYLGDQHSYNGFTADVWSLGILLFILVCGMPPLELPSEKDARFRIVRQEGISALVKMWSLRISDRVLDLLSQLLRVQPSERVSLDAVLDHPWLLQHAADDPPPPPAYVA</sequence>
<dbReference type="PROSITE" id="PS50011">
    <property type="entry name" value="PROTEIN_KINASE_DOM"/>
    <property type="match status" value="1"/>
</dbReference>
<feature type="domain" description="Protein kinase" evidence="6">
    <location>
        <begin position="4"/>
        <end position="275"/>
    </location>
</feature>
<organism evidence="7 8">
    <name type="scientific">Achlya hypogyna</name>
    <name type="common">Oomycete</name>
    <name type="synonym">Protoachlya hypogyna</name>
    <dbReference type="NCBI Taxonomy" id="1202772"/>
    <lineage>
        <taxon>Eukaryota</taxon>
        <taxon>Sar</taxon>
        <taxon>Stramenopiles</taxon>
        <taxon>Oomycota</taxon>
        <taxon>Saprolegniomycetes</taxon>
        <taxon>Saprolegniales</taxon>
        <taxon>Achlyaceae</taxon>
        <taxon>Achlya</taxon>
    </lineage>
</organism>
<proteinExistence type="predicted"/>
<dbReference type="InterPro" id="IPR000719">
    <property type="entry name" value="Prot_kinase_dom"/>
</dbReference>
<keyword evidence="1" id="KW-0723">Serine/threonine-protein kinase</keyword>
<dbReference type="GO" id="GO:0005524">
    <property type="term" value="F:ATP binding"/>
    <property type="evidence" value="ECO:0007669"/>
    <property type="project" value="UniProtKB-KW"/>
</dbReference>
<reference evidence="7 8" key="1">
    <citation type="journal article" date="2014" name="Genome Biol. Evol.">
        <title>The secreted proteins of Achlya hypogyna and Thraustotheca clavata identify the ancestral oomycete secretome and reveal gene acquisitions by horizontal gene transfer.</title>
        <authorList>
            <person name="Misner I."/>
            <person name="Blouin N."/>
            <person name="Leonard G."/>
            <person name="Richards T.A."/>
            <person name="Lane C.E."/>
        </authorList>
    </citation>
    <scope>NUCLEOTIDE SEQUENCE [LARGE SCALE GENOMIC DNA]</scope>
    <source>
        <strain evidence="7 8">ATCC 48635</strain>
    </source>
</reference>
<evidence type="ECO:0000313" key="8">
    <source>
        <dbReference type="Proteomes" id="UP000243579"/>
    </source>
</evidence>
<keyword evidence="3" id="KW-0547">Nucleotide-binding</keyword>
<dbReference type="STRING" id="1202772.A0A1V9YF14"/>
<evidence type="ECO:0000256" key="5">
    <source>
        <dbReference type="ARBA" id="ARBA00022840"/>
    </source>
</evidence>